<accession>A0A7R9ADC1</accession>
<dbReference type="SUPFAM" id="SSF56436">
    <property type="entry name" value="C-type lectin-like"/>
    <property type="match status" value="1"/>
</dbReference>
<proteinExistence type="predicted"/>
<dbReference type="InterPro" id="IPR016187">
    <property type="entry name" value="CTDL_fold"/>
</dbReference>
<dbReference type="AlphaFoldDB" id="A0A7R9ADC1"/>
<dbReference type="InterPro" id="IPR016186">
    <property type="entry name" value="C-type_lectin-like/link_sf"/>
</dbReference>
<sequence>MRFVLQDGSEEMLIHGAVHLARVAGSLDRRVAGDDAGGKDNSPGWVFRESRYWMPGDSLSWGSAEMLCRKVGGNLVSIHSIDERLFLQKIAKQNTGEFGEQMTWGLRRDVIHVVCSHHPPLLSVWIGARKWDRMRVPPKFVWTDGTEGIYESLADEGVQEHHVGDRCLAMAPSGDWSLLSCFFSLPFLCKAELQ</sequence>
<dbReference type="SMART" id="SM00034">
    <property type="entry name" value="CLECT"/>
    <property type="match status" value="1"/>
</dbReference>
<evidence type="ECO:0000259" key="1">
    <source>
        <dbReference type="PROSITE" id="PS50041"/>
    </source>
</evidence>
<dbReference type="PANTHER" id="PTHR22803">
    <property type="entry name" value="MANNOSE, PHOSPHOLIPASE, LECTIN RECEPTOR RELATED"/>
    <property type="match status" value="1"/>
</dbReference>
<gene>
    <name evidence="2" type="ORF">DSTB1V02_LOCUS11746</name>
</gene>
<organism evidence="2">
    <name type="scientific">Darwinula stevensoni</name>
    <dbReference type="NCBI Taxonomy" id="69355"/>
    <lineage>
        <taxon>Eukaryota</taxon>
        <taxon>Metazoa</taxon>
        <taxon>Ecdysozoa</taxon>
        <taxon>Arthropoda</taxon>
        <taxon>Crustacea</taxon>
        <taxon>Oligostraca</taxon>
        <taxon>Ostracoda</taxon>
        <taxon>Podocopa</taxon>
        <taxon>Podocopida</taxon>
        <taxon>Darwinulocopina</taxon>
        <taxon>Darwinuloidea</taxon>
        <taxon>Darwinulidae</taxon>
        <taxon>Darwinula</taxon>
    </lineage>
</organism>
<dbReference type="EMBL" id="CAJPEV010004005">
    <property type="protein sequence ID" value="CAG0900975.1"/>
    <property type="molecule type" value="Genomic_DNA"/>
</dbReference>
<dbReference type="OrthoDB" id="441660at2759"/>
<dbReference type="CDD" id="cd00037">
    <property type="entry name" value="CLECT"/>
    <property type="match status" value="1"/>
</dbReference>
<protein>
    <recommendedName>
        <fullName evidence="1">C-type lectin domain-containing protein</fullName>
    </recommendedName>
</protein>
<dbReference type="EMBL" id="LR903522">
    <property type="protein sequence ID" value="CAD7251985.1"/>
    <property type="molecule type" value="Genomic_DNA"/>
</dbReference>
<dbReference type="InterPro" id="IPR001304">
    <property type="entry name" value="C-type_lectin-like"/>
</dbReference>
<dbReference type="InterPro" id="IPR050111">
    <property type="entry name" value="C-type_lectin/snaclec_domain"/>
</dbReference>
<dbReference type="Gene3D" id="3.10.100.10">
    <property type="entry name" value="Mannose-Binding Protein A, subunit A"/>
    <property type="match status" value="1"/>
</dbReference>
<feature type="domain" description="C-type lectin" evidence="1">
    <location>
        <begin position="47"/>
        <end position="190"/>
    </location>
</feature>
<keyword evidence="3" id="KW-1185">Reference proteome</keyword>
<name>A0A7R9ADC1_9CRUS</name>
<reference evidence="2" key="1">
    <citation type="submission" date="2020-11" db="EMBL/GenBank/DDBJ databases">
        <authorList>
            <person name="Tran Van P."/>
        </authorList>
    </citation>
    <scope>NUCLEOTIDE SEQUENCE</scope>
</reference>
<evidence type="ECO:0000313" key="2">
    <source>
        <dbReference type="EMBL" id="CAD7251985.1"/>
    </source>
</evidence>
<evidence type="ECO:0000313" key="3">
    <source>
        <dbReference type="Proteomes" id="UP000677054"/>
    </source>
</evidence>
<dbReference type="Proteomes" id="UP000677054">
    <property type="component" value="Unassembled WGS sequence"/>
</dbReference>
<dbReference type="PROSITE" id="PS50041">
    <property type="entry name" value="C_TYPE_LECTIN_2"/>
    <property type="match status" value="1"/>
</dbReference>